<gene>
    <name evidence="3" type="ORF">SAMN05216207_1003172</name>
</gene>
<dbReference type="InterPro" id="IPR002192">
    <property type="entry name" value="PPDK_AMP/ATP-bd"/>
</dbReference>
<keyword evidence="3" id="KW-0418">Kinase</keyword>
<dbReference type="Proteomes" id="UP000199614">
    <property type="component" value="Unassembled WGS sequence"/>
</dbReference>
<protein>
    <submittedName>
        <fullName evidence="3">Pyruvate, water dikinase</fullName>
    </submittedName>
</protein>
<keyword evidence="3" id="KW-0808">Transferase</keyword>
<dbReference type="InterPro" id="IPR013815">
    <property type="entry name" value="ATP_grasp_subdomain_1"/>
</dbReference>
<dbReference type="Gene3D" id="3.30.1490.20">
    <property type="entry name" value="ATP-grasp fold, A domain"/>
    <property type="match status" value="1"/>
</dbReference>
<dbReference type="STRING" id="260086.SAMN05216207_1003172"/>
<evidence type="ECO:0000313" key="4">
    <source>
        <dbReference type="Proteomes" id="UP000199614"/>
    </source>
</evidence>
<accession>A0A1I4U373</accession>
<evidence type="ECO:0000313" key="3">
    <source>
        <dbReference type="EMBL" id="SFM83496.1"/>
    </source>
</evidence>
<evidence type="ECO:0000259" key="1">
    <source>
        <dbReference type="Pfam" id="PF00391"/>
    </source>
</evidence>
<dbReference type="PANTHER" id="PTHR43615">
    <property type="entry name" value="PHOSPHOENOLPYRUVATE SYNTHASE-RELATED"/>
    <property type="match status" value="1"/>
</dbReference>
<dbReference type="OrthoDB" id="9765468at2"/>
<organism evidence="3 4">
    <name type="scientific">Pseudonocardia ammonioxydans</name>
    <dbReference type="NCBI Taxonomy" id="260086"/>
    <lineage>
        <taxon>Bacteria</taxon>
        <taxon>Bacillati</taxon>
        <taxon>Actinomycetota</taxon>
        <taxon>Actinomycetes</taxon>
        <taxon>Pseudonocardiales</taxon>
        <taxon>Pseudonocardiaceae</taxon>
        <taxon>Pseudonocardia</taxon>
    </lineage>
</organism>
<feature type="domain" description="PEP-utilising enzyme mobile" evidence="1">
    <location>
        <begin position="758"/>
        <end position="828"/>
    </location>
</feature>
<dbReference type="Pfam" id="PF00391">
    <property type="entry name" value="PEP-utilizers"/>
    <property type="match status" value="1"/>
</dbReference>
<keyword evidence="4" id="KW-1185">Reference proteome</keyword>
<evidence type="ECO:0000259" key="2">
    <source>
        <dbReference type="Pfam" id="PF01326"/>
    </source>
</evidence>
<dbReference type="Gene3D" id="3.50.30.10">
    <property type="entry name" value="Phosphohistidine domain"/>
    <property type="match status" value="1"/>
</dbReference>
<keyword evidence="3" id="KW-0670">Pyruvate</keyword>
<dbReference type="Gene3D" id="3.30.470.20">
    <property type="entry name" value="ATP-grasp fold, B domain"/>
    <property type="match status" value="1"/>
</dbReference>
<name>A0A1I4U373_PSUAM</name>
<dbReference type="InterPro" id="IPR008279">
    <property type="entry name" value="PEP-util_enz_mobile_dom"/>
</dbReference>
<dbReference type="InterPro" id="IPR036637">
    <property type="entry name" value="Phosphohistidine_dom_sf"/>
</dbReference>
<dbReference type="InterPro" id="IPR051549">
    <property type="entry name" value="PEP_Utilizing_Enz"/>
</dbReference>
<dbReference type="AlphaFoldDB" id="A0A1I4U373"/>
<sequence length="835" mass="88304">MTHAPTRPPAATGHVLPLTALGRDDLAVAGGKGANLGELVRAGLPVPEGVVVTTDAYAAVVEAAGLGPDLAGADQDAGAALRAAFAAVEIPGELRTAILDAYTGLGAGPVAVRSSATAEDLPGAAFAGQQDTFLNVLGPESLLDAVRRCWGSLWTERAIAYRAARDVDPAGVGIAVVVQRMVPAAFAGVLFTADPVSGDRDSVVIDAGRGLGEAVVSGLVTPDHYVLDGTGRVRERRRGRQEVVVRGVAGGGVEHRPGTAPGNTGPASEELPDATLAELARLGRAAAAHFGRPQDVEWAWADGRPWLVQARPMTALPPPPQPLSRFQRFAGPQFLEMLPSRPYPMDVSGWIRPGIGRMVQRMLAEIPGLRIDFAEILPEVDGVVDRLVPPRPRPTRRLLTAPARNLPRIRRFRPREWTRDPRFERFEREIRELGAVDPRALGWAELREIPRRALATADLVTDLRVDYLPRSGVDLAALSVLRTLLGRRDGTGTVGTRTRTEDANRALADLAGLVRADPALRAAVETEPSALGERIECDPAFAAFRTALAAFLDEYGHRETASALLLSAPTWGEAPQVVLGMVRMLLDEPPPARSPGTRAEERLLGHPLVRLTRSGPWVGDLLTAARAGVAFREDTHFHGTRVLPVLRRAVLETARRLTGSGALGAVEDVWHLRLEELEALDDPAALSPAAAERVRATVRDRAARRAELAGVPLIAPSAFGSGHPGDGDALLGGTPAGGGRATGPVRVIRDATDAGRLRSGDVLVCPYTNPAWTPLFQRACAVVVDTGGIGSHAAIVAREYGIPAVMGTVTGTSVLTDDQVVTVDGDTGRVTGADR</sequence>
<feature type="domain" description="Pyruvate phosphate dikinase AMP/ATP-binding" evidence="2">
    <location>
        <begin position="28"/>
        <end position="316"/>
    </location>
</feature>
<dbReference type="SUPFAM" id="SSF56059">
    <property type="entry name" value="Glutathione synthetase ATP-binding domain-like"/>
    <property type="match status" value="1"/>
</dbReference>
<reference evidence="3 4" key="1">
    <citation type="submission" date="2016-10" db="EMBL/GenBank/DDBJ databases">
        <authorList>
            <person name="de Groot N.N."/>
        </authorList>
    </citation>
    <scope>NUCLEOTIDE SEQUENCE [LARGE SCALE GENOMIC DNA]</scope>
    <source>
        <strain evidence="3 4">CGMCC 4.1877</strain>
    </source>
</reference>
<dbReference type="GO" id="GO:0005524">
    <property type="term" value="F:ATP binding"/>
    <property type="evidence" value="ECO:0007669"/>
    <property type="project" value="InterPro"/>
</dbReference>
<dbReference type="EMBL" id="FOUY01000003">
    <property type="protein sequence ID" value="SFM83496.1"/>
    <property type="molecule type" value="Genomic_DNA"/>
</dbReference>
<dbReference type="RefSeq" id="WP_093337955.1">
    <property type="nucleotide sequence ID" value="NZ_FOUY01000003.1"/>
</dbReference>
<dbReference type="PANTHER" id="PTHR43615:SF1">
    <property type="entry name" value="PPDK_N DOMAIN-CONTAINING PROTEIN"/>
    <property type="match status" value="1"/>
</dbReference>
<dbReference type="GO" id="GO:0016301">
    <property type="term" value="F:kinase activity"/>
    <property type="evidence" value="ECO:0007669"/>
    <property type="project" value="UniProtKB-KW"/>
</dbReference>
<dbReference type="Pfam" id="PF01326">
    <property type="entry name" value="PPDK_N"/>
    <property type="match status" value="1"/>
</dbReference>
<dbReference type="SUPFAM" id="SSF52009">
    <property type="entry name" value="Phosphohistidine domain"/>
    <property type="match status" value="1"/>
</dbReference>
<proteinExistence type="predicted"/>